<protein>
    <submittedName>
        <fullName evidence="2">Uncharacterized protein</fullName>
    </submittedName>
</protein>
<feature type="region of interest" description="Disordered" evidence="1">
    <location>
        <begin position="25"/>
        <end position="135"/>
    </location>
</feature>
<keyword evidence="3" id="KW-1185">Reference proteome</keyword>
<evidence type="ECO:0000256" key="1">
    <source>
        <dbReference type="SAM" id="MobiDB-lite"/>
    </source>
</evidence>
<reference evidence="3" key="1">
    <citation type="submission" date="2015-07" db="EMBL/GenBank/DDBJ databases">
        <authorList>
            <person name="Teixeira M.M."/>
            <person name="Souza R.C."/>
            <person name="Almeida L.G."/>
            <person name="Vicente V.A."/>
            <person name="de Hoog S."/>
            <person name="Bocca A.L."/>
            <person name="de Almeida S.R."/>
            <person name="Vasconcelos A.T."/>
            <person name="Felipe M.S."/>
        </authorList>
    </citation>
    <scope>NUCLEOTIDE SEQUENCE [LARGE SCALE GENOMIC DNA]</scope>
    <source>
        <strain evidence="3">KSF</strain>
    </source>
</reference>
<sequence>MAAGLPPDSIIETGDDKVNLSVLSKDPCVGPFPADDGLSDGEIDEPAVKKPNVQWNPSLQLHREVQEAQTRDRIPPVVSTHRQPPRGPRKEQQFNRQPPQGPRRQQPFHLEPPRGPRQQHVTVRPGFVEPSEKPS</sequence>
<evidence type="ECO:0000313" key="3">
    <source>
        <dbReference type="Proteomes" id="UP000094526"/>
    </source>
</evidence>
<proteinExistence type="predicted"/>
<evidence type="ECO:0000313" key="2">
    <source>
        <dbReference type="EMBL" id="OCT51893.1"/>
    </source>
</evidence>
<dbReference type="Proteomes" id="UP000094526">
    <property type="component" value="Unassembled WGS sequence"/>
</dbReference>
<dbReference type="EMBL" id="LGRB01000009">
    <property type="protein sequence ID" value="OCT51893.1"/>
    <property type="molecule type" value="Genomic_DNA"/>
</dbReference>
<gene>
    <name evidence="2" type="ORF">CLCR_09233</name>
</gene>
<organism evidence="2 3">
    <name type="scientific">Cladophialophora carrionii</name>
    <dbReference type="NCBI Taxonomy" id="86049"/>
    <lineage>
        <taxon>Eukaryota</taxon>
        <taxon>Fungi</taxon>
        <taxon>Dikarya</taxon>
        <taxon>Ascomycota</taxon>
        <taxon>Pezizomycotina</taxon>
        <taxon>Eurotiomycetes</taxon>
        <taxon>Chaetothyriomycetidae</taxon>
        <taxon>Chaetothyriales</taxon>
        <taxon>Herpotrichiellaceae</taxon>
        <taxon>Cladophialophora</taxon>
    </lineage>
</organism>
<feature type="compositionally biased region" description="Basic and acidic residues" evidence="1">
    <location>
        <begin position="61"/>
        <end position="74"/>
    </location>
</feature>
<name>A0A1C1CTR8_9EURO</name>
<accession>A0A1C1CTR8</accession>
<dbReference type="VEuPathDB" id="FungiDB:CLCR_09233"/>
<feature type="compositionally biased region" description="Low complexity" evidence="1">
    <location>
        <begin position="94"/>
        <end position="107"/>
    </location>
</feature>
<dbReference type="AlphaFoldDB" id="A0A1C1CTR8"/>
<comment type="caution">
    <text evidence="2">The sequence shown here is derived from an EMBL/GenBank/DDBJ whole genome shotgun (WGS) entry which is preliminary data.</text>
</comment>